<proteinExistence type="predicted"/>
<dbReference type="PANTHER" id="PTHR13681:SF24">
    <property type="entry name" value="TUDOR DOMAIN-CONTAINING PROTEIN 3"/>
    <property type="match status" value="1"/>
</dbReference>
<evidence type="ECO:0000256" key="1">
    <source>
        <dbReference type="ARBA" id="ARBA00004123"/>
    </source>
</evidence>
<dbReference type="InterPro" id="IPR002999">
    <property type="entry name" value="Tudor"/>
</dbReference>
<evidence type="ECO:0000313" key="6">
    <source>
        <dbReference type="Proteomes" id="UP000277928"/>
    </source>
</evidence>
<evidence type="ECO:0000259" key="4">
    <source>
        <dbReference type="PROSITE" id="PS50304"/>
    </source>
</evidence>
<dbReference type="SMART" id="SM00333">
    <property type="entry name" value="TUDOR"/>
    <property type="match status" value="1"/>
</dbReference>
<dbReference type="AlphaFoldDB" id="A0A3P6TBH9"/>
<reference evidence="5 6" key="1">
    <citation type="submission" date="2018-08" db="EMBL/GenBank/DDBJ databases">
        <authorList>
            <person name="Laetsch R D."/>
            <person name="Stevens L."/>
            <person name="Kumar S."/>
            <person name="Blaxter L. M."/>
        </authorList>
    </citation>
    <scope>NUCLEOTIDE SEQUENCE [LARGE SCALE GENOMIC DNA]</scope>
</reference>
<keyword evidence="2" id="KW-0539">Nucleus</keyword>
<feature type="compositionally biased region" description="Basic and acidic residues" evidence="3">
    <location>
        <begin position="320"/>
        <end position="332"/>
    </location>
</feature>
<dbReference type="EMBL" id="UYRX01000451">
    <property type="protein sequence ID" value="VDK82417.1"/>
    <property type="molecule type" value="Genomic_DNA"/>
</dbReference>
<name>A0A3P6TBH9_LITSI</name>
<sequence length="522" mass="59732">MNEGQLEELLMREGWSINGKQLSDFIDEPLSQIQDVNRLKKLLLDADMRDYALPMLSDRINKQLREFMGPLVVQLSKNRNISYPRYSEATHTDGLIKIQLSDGFSSVKALLFEPIPMLNTQTPPGTKLRLVGKIPMENGMLLINETNCQVLGGSVQKMVEKWNMEKNWLQRSIRVGENNAPKWIPFSKQNAQSSLPVNVADKTFRANDVINGVKGTKMVDEHGDDFSASRKARIEQIVENNAIKKFAQSQLKPKPLRNPTPNSCAINFNKENRRFVRDDMKNISPERLRRPSKAHTLYDFMQSKVTFPDGCPKQQHHGNLKVEQETNPKDIETQAMDRPQRNRFNEKGTIRVSKSNRYRKQLNCQPQHGKNVAGKVTTSDKFSWNYEHQSVSTTSNELSALHISSTDNESADCSKDHDIPQQTVFFGSRNRSHQRNAADEQMDEQQEEQQQQQQPFHNVMLDEKIQRVWKIGDKCLAPWSDGEFYTSTLVSMGPADMCTIEYDEYGNRSSVPVGVLLPFQGF</sequence>
<feature type="region of interest" description="Disordered" evidence="3">
    <location>
        <begin position="427"/>
        <end position="454"/>
    </location>
</feature>
<dbReference type="GO" id="GO:0005634">
    <property type="term" value="C:nucleus"/>
    <property type="evidence" value="ECO:0007669"/>
    <property type="project" value="UniProtKB-SubCell"/>
</dbReference>
<dbReference type="SMART" id="SM01161">
    <property type="entry name" value="DUF1767"/>
    <property type="match status" value="1"/>
</dbReference>
<dbReference type="InterPro" id="IPR013894">
    <property type="entry name" value="RMI1_OB"/>
</dbReference>
<dbReference type="STRING" id="42156.A0A3P6TBH9"/>
<dbReference type="Proteomes" id="UP000277928">
    <property type="component" value="Unassembled WGS sequence"/>
</dbReference>
<gene>
    <name evidence="5" type="ORF">NLS_LOCUS5746</name>
</gene>
<dbReference type="OMA" id="DMCTIEY"/>
<evidence type="ECO:0000256" key="2">
    <source>
        <dbReference type="ARBA" id="ARBA00023242"/>
    </source>
</evidence>
<protein>
    <recommendedName>
        <fullName evidence="4">Tudor domain-containing protein</fullName>
    </recommendedName>
</protein>
<feature type="domain" description="Tudor" evidence="4">
    <location>
        <begin position="468"/>
        <end position="522"/>
    </location>
</feature>
<dbReference type="Pfam" id="PF08585">
    <property type="entry name" value="RMI1_N_C"/>
    <property type="match status" value="1"/>
</dbReference>
<evidence type="ECO:0000256" key="3">
    <source>
        <dbReference type="SAM" id="MobiDB-lite"/>
    </source>
</evidence>
<dbReference type="SUPFAM" id="SSF63748">
    <property type="entry name" value="Tudor/PWWP/MBT"/>
    <property type="match status" value="1"/>
</dbReference>
<accession>A0A3P6TBH9</accession>
<feature type="region of interest" description="Disordered" evidence="3">
    <location>
        <begin position="310"/>
        <end position="374"/>
    </location>
</feature>
<dbReference type="PROSITE" id="PS50304">
    <property type="entry name" value="TUDOR"/>
    <property type="match status" value="1"/>
</dbReference>
<comment type="subcellular location">
    <subcellularLocation>
        <location evidence="1">Nucleus</location>
    </subcellularLocation>
</comment>
<dbReference type="Gene3D" id="2.40.50.770">
    <property type="entry name" value="RecQ-mediated genome instability protein Rmi1, C-terminal domain"/>
    <property type="match status" value="1"/>
</dbReference>
<evidence type="ECO:0000313" key="5">
    <source>
        <dbReference type="EMBL" id="VDK82417.1"/>
    </source>
</evidence>
<dbReference type="Gene3D" id="2.30.30.140">
    <property type="match status" value="1"/>
</dbReference>
<feature type="compositionally biased region" description="Basic and acidic residues" evidence="3">
    <location>
        <begin position="338"/>
        <end position="349"/>
    </location>
</feature>
<dbReference type="OrthoDB" id="434939at2759"/>
<dbReference type="InterPro" id="IPR042470">
    <property type="entry name" value="RMI1_N_C_sf"/>
</dbReference>
<dbReference type="PANTHER" id="PTHR13681">
    <property type="entry name" value="SURVIVAL OF MOTOR NEURON-RELATED-SPLICING FACTOR 30-RELATED"/>
    <property type="match status" value="1"/>
</dbReference>
<organism evidence="5 6">
    <name type="scientific">Litomosoides sigmodontis</name>
    <name type="common">Filarial nematode worm</name>
    <dbReference type="NCBI Taxonomy" id="42156"/>
    <lineage>
        <taxon>Eukaryota</taxon>
        <taxon>Metazoa</taxon>
        <taxon>Ecdysozoa</taxon>
        <taxon>Nematoda</taxon>
        <taxon>Chromadorea</taxon>
        <taxon>Rhabditida</taxon>
        <taxon>Spirurina</taxon>
        <taxon>Spiruromorpha</taxon>
        <taxon>Filarioidea</taxon>
        <taxon>Onchocercidae</taxon>
        <taxon>Litomosoides</taxon>
    </lineage>
</organism>
<keyword evidence="6" id="KW-1185">Reference proteome</keyword>